<protein>
    <submittedName>
        <fullName evidence="2">Uncharacterized protein</fullName>
    </submittedName>
</protein>
<keyword evidence="3" id="KW-1185">Reference proteome</keyword>
<dbReference type="AlphaFoldDB" id="A0A5J4YNM4"/>
<gene>
    <name evidence="2" type="ORF">FVE85_8576</name>
</gene>
<evidence type="ECO:0000313" key="2">
    <source>
        <dbReference type="EMBL" id="KAA8493131.1"/>
    </source>
</evidence>
<evidence type="ECO:0000256" key="1">
    <source>
        <dbReference type="SAM" id="MobiDB-lite"/>
    </source>
</evidence>
<evidence type="ECO:0000313" key="3">
    <source>
        <dbReference type="Proteomes" id="UP000324585"/>
    </source>
</evidence>
<reference evidence="3" key="1">
    <citation type="journal article" date="2019" name="Nat. Commun.">
        <title>Expansion of phycobilisome linker gene families in mesophilic red algae.</title>
        <authorList>
            <person name="Lee J."/>
            <person name="Kim D."/>
            <person name="Bhattacharya D."/>
            <person name="Yoon H.S."/>
        </authorList>
    </citation>
    <scope>NUCLEOTIDE SEQUENCE [LARGE SCALE GENOMIC DNA]</scope>
    <source>
        <strain evidence="3">CCMP 1328</strain>
    </source>
</reference>
<dbReference type="Proteomes" id="UP000324585">
    <property type="component" value="Unassembled WGS sequence"/>
</dbReference>
<accession>A0A5J4YNM4</accession>
<dbReference type="EMBL" id="VRMN01000007">
    <property type="protein sequence ID" value="KAA8493131.1"/>
    <property type="molecule type" value="Genomic_DNA"/>
</dbReference>
<sequence>MASTHDNGEELEKLKKAMALARENQRRGESPGANAESSEDAAYAAYADLIVQSSSQQQRELSDSELEVFAARGGQMWEEGSKQRKSKGPVGDFVDMIKALFGGAHIVRQDDGRI</sequence>
<feature type="compositionally biased region" description="Basic and acidic residues" evidence="1">
    <location>
        <begin position="1"/>
        <end position="15"/>
    </location>
</feature>
<name>A0A5J4YNM4_PORPP</name>
<feature type="region of interest" description="Disordered" evidence="1">
    <location>
        <begin position="1"/>
        <end position="39"/>
    </location>
</feature>
<comment type="caution">
    <text evidence="2">The sequence shown here is derived from an EMBL/GenBank/DDBJ whole genome shotgun (WGS) entry which is preliminary data.</text>
</comment>
<proteinExistence type="predicted"/>
<organism evidence="2 3">
    <name type="scientific">Porphyridium purpureum</name>
    <name type="common">Red alga</name>
    <name type="synonym">Porphyridium cruentum</name>
    <dbReference type="NCBI Taxonomy" id="35688"/>
    <lineage>
        <taxon>Eukaryota</taxon>
        <taxon>Rhodophyta</taxon>
        <taxon>Bangiophyceae</taxon>
        <taxon>Porphyridiales</taxon>
        <taxon>Porphyridiaceae</taxon>
        <taxon>Porphyridium</taxon>
    </lineage>
</organism>